<dbReference type="SUPFAM" id="SSF52980">
    <property type="entry name" value="Restriction endonuclease-like"/>
    <property type="match status" value="1"/>
</dbReference>
<accession>G3VBL2</accession>
<dbReference type="GO" id="GO:0045003">
    <property type="term" value="P:double-strand break repair via synthesis-dependent strand annealing"/>
    <property type="evidence" value="ECO:0007669"/>
    <property type="project" value="TreeGrafter"/>
</dbReference>
<dbReference type="Gene3D" id="3.40.50.10130">
    <property type="match status" value="1"/>
</dbReference>
<dbReference type="Ensembl" id="ENSSHAT00000000575.2">
    <property type="protein sequence ID" value="ENSSHAP00000000566.2"/>
    <property type="gene ID" value="ENSSHAG00000000507.2"/>
</dbReference>
<keyword evidence="4" id="KW-0067">ATP-binding</keyword>
<evidence type="ECO:0000256" key="3">
    <source>
        <dbReference type="ARBA" id="ARBA00022806"/>
    </source>
</evidence>
<gene>
    <name evidence="6" type="primary">FANCM</name>
</gene>
<dbReference type="AlphaFoldDB" id="G3VBL2"/>
<reference evidence="6 7" key="1">
    <citation type="journal article" date="2011" name="Proc. Natl. Acad. Sci. U.S.A.">
        <title>Genetic diversity and population structure of the endangered marsupial Sarcophilus harrisii (Tasmanian devil).</title>
        <authorList>
            <person name="Miller W."/>
            <person name="Hayes V.M."/>
            <person name="Ratan A."/>
            <person name="Petersen D.C."/>
            <person name="Wittekindt N.E."/>
            <person name="Miller J."/>
            <person name="Walenz B."/>
            <person name="Knight J."/>
            <person name="Qi J."/>
            <person name="Zhao F."/>
            <person name="Wang Q."/>
            <person name="Bedoya-Reina O.C."/>
            <person name="Katiyar N."/>
            <person name="Tomsho L.P."/>
            <person name="Kasson L.M."/>
            <person name="Hardie R.A."/>
            <person name="Woodbridge P."/>
            <person name="Tindall E.A."/>
            <person name="Bertelsen M.F."/>
            <person name="Dixon D."/>
            <person name="Pyecroft S."/>
            <person name="Helgen K.M."/>
            <person name="Lesk A.M."/>
            <person name="Pringle T.H."/>
            <person name="Patterson N."/>
            <person name="Zhang Y."/>
            <person name="Kreiss A."/>
            <person name="Woods G.M."/>
            <person name="Jones M.E."/>
            <person name="Schuster S.C."/>
        </authorList>
    </citation>
    <scope>NUCLEOTIDE SEQUENCE [LARGE SCALE GENOMIC DNA]</scope>
</reference>
<dbReference type="Pfam" id="PF02732">
    <property type="entry name" value="ERCC4"/>
    <property type="match status" value="1"/>
</dbReference>
<dbReference type="GO" id="GO:0004518">
    <property type="term" value="F:nuclease activity"/>
    <property type="evidence" value="ECO:0007669"/>
    <property type="project" value="InterPro"/>
</dbReference>
<reference evidence="6" key="3">
    <citation type="submission" date="2025-09" db="UniProtKB">
        <authorList>
            <consortium name="Ensembl"/>
        </authorList>
    </citation>
    <scope>IDENTIFICATION</scope>
</reference>
<dbReference type="PANTHER" id="PTHR14025">
    <property type="entry name" value="FANCONI ANEMIA GROUP M FANCM FAMILY MEMBER"/>
    <property type="match status" value="1"/>
</dbReference>
<name>G3VBL2_SARHA</name>
<dbReference type="GO" id="GO:0043138">
    <property type="term" value="F:3'-5' DNA helicase activity"/>
    <property type="evidence" value="ECO:0007669"/>
    <property type="project" value="TreeGrafter"/>
</dbReference>
<dbReference type="GO" id="GO:0036297">
    <property type="term" value="P:interstrand cross-link repair"/>
    <property type="evidence" value="ECO:0007669"/>
    <property type="project" value="TreeGrafter"/>
</dbReference>
<reference evidence="6" key="2">
    <citation type="submission" date="2025-08" db="UniProtKB">
        <authorList>
            <consortium name="Ensembl"/>
        </authorList>
    </citation>
    <scope>IDENTIFICATION</scope>
</reference>
<sequence length="445" mass="50628">MKSVYLQSVRSPLVGNMYKMVHKKYDSMNIFSQIPEQDETYVGDSFCVSDEEEHSINDSSEEVCVDFSLINEDSFVDGRKKYHTRSAKLKRIKTQKNFAFKKKKGSRIIIPEDSSEEEDIVKINDQAESDNVIVGICSKTEKQDDCFQKSLLFGSLKRDEVLAEPNVVNNSIKEGQKRPLNIKCSVSNALDTKPQCNYKIRTLSNADSPKDYVNSEPLVLHDSSSIENLVLTPPSLGLPEKRQRNCILVDSREIASGSEVISSLRTIHGLEVEVCPLNGCDYIVSNRMAVERKSQSEMINNMNRCKLIEKIQYLQNIFERICVIVEKDREKTGAALKVFQRTKSYDSLLSALIGAGIRILFSSCQKETAELIKELALVEQRKNAGIHVPIAVKDNKRDMFQFYLSIPNISYVTALNMCHHFSSLKKMTNRYVFYLTLTFYCSVII</sequence>
<organism evidence="6 7">
    <name type="scientific">Sarcophilus harrisii</name>
    <name type="common">Tasmanian devil</name>
    <name type="synonym">Sarcophilus laniarius</name>
    <dbReference type="NCBI Taxonomy" id="9305"/>
    <lineage>
        <taxon>Eukaryota</taxon>
        <taxon>Metazoa</taxon>
        <taxon>Chordata</taxon>
        <taxon>Craniata</taxon>
        <taxon>Vertebrata</taxon>
        <taxon>Euteleostomi</taxon>
        <taxon>Mammalia</taxon>
        <taxon>Metatheria</taxon>
        <taxon>Dasyuromorphia</taxon>
        <taxon>Dasyuridae</taxon>
        <taxon>Sarcophilus</taxon>
    </lineage>
</organism>
<dbReference type="Proteomes" id="UP000007648">
    <property type="component" value="Unassembled WGS sequence"/>
</dbReference>
<keyword evidence="7" id="KW-1185">Reference proteome</keyword>
<dbReference type="InParanoid" id="G3VBL2"/>
<dbReference type="eggNOG" id="KOG0354">
    <property type="taxonomic scope" value="Eukaryota"/>
</dbReference>
<keyword evidence="2" id="KW-0378">Hydrolase</keyword>
<evidence type="ECO:0000256" key="1">
    <source>
        <dbReference type="ARBA" id="ARBA00022741"/>
    </source>
</evidence>
<dbReference type="GO" id="GO:0000400">
    <property type="term" value="F:four-way junction DNA binding"/>
    <property type="evidence" value="ECO:0007669"/>
    <property type="project" value="TreeGrafter"/>
</dbReference>
<dbReference type="InterPro" id="IPR006166">
    <property type="entry name" value="ERCC4_domain"/>
</dbReference>
<dbReference type="PANTHER" id="PTHR14025:SF20">
    <property type="entry name" value="FANCONI ANEMIA GROUP M PROTEIN"/>
    <property type="match status" value="1"/>
</dbReference>
<dbReference type="GO" id="GO:0009378">
    <property type="term" value="F:four-way junction helicase activity"/>
    <property type="evidence" value="ECO:0007669"/>
    <property type="project" value="TreeGrafter"/>
</dbReference>
<dbReference type="Gene3D" id="1.10.150.20">
    <property type="entry name" value="5' to 3' exonuclease, C-terminal subdomain"/>
    <property type="match status" value="1"/>
</dbReference>
<dbReference type="GO" id="GO:0005524">
    <property type="term" value="F:ATP binding"/>
    <property type="evidence" value="ECO:0007669"/>
    <property type="project" value="UniProtKB-KW"/>
</dbReference>
<evidence type="ECO:0000313" key="7">
    <source>
        <dbReference type="Proteomes" id="UP000007648"/>
    </source>
</evidence>
<dbReference type="SMART" id="SM00891">
    <property type="entry name" value="ERCC4"/>
    <property type="match status" value="1"/>
</dbReference>
<dbReference type="STRING" id="9305.ENSSHAP00000000566"/>
<evidence type="ECO:0000256" key="2">
    <source>
        <dbReference type="ARBA" id="ARBA00022801"/>
    </source>
</evidence>
<dbReference type="InterPro" id="IPR011335">
    <property type="entry name" value="Restrct_endonuc-II-like"/>
</dbReference>
<dbReference type="CDD" id="cd20077">
    <property type="entry name" value="XPF_nuclease_FANCM"/>
    <property type="match status" value="1"/>
</dbReference>
<evidence type="ECO:0000256" key="4">
    <source>
        <dbReference type="ARBA" id="ARBA00022840"/>
    </source>
</evidence>
<dbReference type="GeneTree" id="ENSGT00940000156480"/>
<evidence type="ECO:0000259" key="5">
    <source>
        <dbReference type="SMART" id="SM00891"/>
    </source>
</evidence>
<dbReference type="InterPro" id="IPR047418">
    <property type="entry name" value="XPF_nuclease_FANCM"/>
</dbReference>
<protein>
    <recommendedName>
        <fullName evidence="5">ERCC4 domain-containing protein</fullName>
    </recommendedName>
</protein>
<keyword evidence="1" id="KW-0547">Nucleotide-binding</keyword>
<dbReference type="GO" id="GO:0016787">
    <property type="term" value="F:hydrolase activity"/>
    <property type="evidence" value="ECO:0007669"/>
    <property type="project" value="UniProtKB-KW"/>
</dbReference>
<dbReference type="eggNOG" id="KOG0442">
    <property type="taxonomic scope" value="Eukaryota"/>
</dbReference>
<keyword evidence="3" id="KW-0347">Helicase</keyword>
<proteinExistence type="predicted"/>
<evidence type="ECO:0000313" key="6">
    <source>
        <dbReference type="Ensembl" id="ENSSHAP00000000566.2"/>
    </source>
</evidence>
<feature type="domain" description="ERCC4" evidence="5">
    <location>
        <begin position="246"/>
        <end position="329"/>
    </location>
</feature>